<evidence type="ECO:0000256" key="2">
    <source>
        <dbReference type="ARBA" id="ARBA00023015"/>
    </source>
</evidence>
<organism evidence="9 10">
    <name type="scientific">Flagellimonas marinaquae</name>
    <dbReference type="NCBI Taxonomy" id="254955"/>
    <lineage>
        <taxon>Bacteria</taxon>
        <taxon>Pseudomonadati</taxon>
        <taxon>Bacteroidota</taxon>
        <taxon>Flavobacteriia</taxon>
        <taxon>Flavobacteriales</taxon>
        <taxon>Flavobacteriaceae</taxon>
        <taxon>Flagellimonas</taxon>
    </lineage>
</organism>
<dbReference type="SUPFAM" id="SSF88946">
    <property type="entry name" value="Sigma2 domain of RNA polymerase sigma factors"/>
    <property type="match status" value="1"/>
</dbReference>
<keyword evidence="4 6" id="KW-0238">DNA-binding</keyword>
<dbReference type="InterPro" id="IPR007627">
    <property type="entry name" value="RNA_pol_sigma70_r2"/>
</dbReference>
<sequence length="218" mass="25122">MIIDGAFLLKLNQKHPNLQRCNFCIVLITVTTKKPNIEPSTLHIELVEKCKANDRNAQMQLYRQYCDGMFCVAMRFLKNTDDAEDVLQDSFIKAFQRIGQFKGDVTFGAWLKRIVVNGSIDYLKSKHQRTVELNESYLQVAEEDDWSVEEGISMEQVNQAIEELPSKYKYVVQLFLVEGYDHSEISKILAITETASRTRLLRGKAQLKEKLKDMAYGT</sequence>
<dbReference type="Pfam" id="PF08281">
    <property type="entry name" value="Sigma70_r4_2"/>
    <property type="match status" value="1"/>
</dbReference>
<dbReference type="Proteomes" id="UP001330184">
    <property type="component" value="Chromosome"/>
</dbReference>
<dbReference type="CDD" id="cd06171">
    <property type="entry name" value="Sigma70_r4"/>
    <property type="match status" value="1"/>
</dbReference>
<dbReference type="EMBL" id="AP027268">
    <property type="protein sequence ID" value="BDW93199.1"/>
    <property type="molecule type" value="Genomic_DNA"/>
</dbReference>
<feature type="domain" description="RNA polymerase sigma factor 70 region 4 type 2" evidence="8">
    <location>
        <begin position="155"/>
        <end position="207"/>
    </location>
</feature>
<keyword evidence="3 6" id="KW-0731">Sigma factor</keyword>
<evidence type="ECO:0000256" key="3">
    <source>
        <dbReference type="ARBA" id="ARBA00023082"/>
    </source>
</evidence>
<feature type="domain" description="RNA polymerase sigma-70 region 2" evidence="7">
    <location>
        <begin position="61"/>
        <end position="126"/>
    </location>
</feature>
<dbReference type="InterPro" id="IPR000838">
    <property type="entry name" value="RNA_pol_sigma70_ECF_CS"/>
</dbReference>
<dbReference type="GO" id="GO:0016987">
    <property type="term" value="F:sigma factor activity"/>
    <property type="evidence" value="ECO:0007669"/>
    <property type="project" value="UniProtKB-KW"/>
</dbReference>
<dbReference type="InterPro" id="IPR013249">
    <property type="entry name" value="RNA_pol_sigma70_r4_t2"/>
</dbReference>
<gene>
    <name evidence="9" type="ORF">MACH07_20310</name>
</gene>
<comment type="similarity">
    <text evidence="1 6">Belongs to the sigma-70 factor family. ECF subfamily.</text>
</comment>
<dbReference type="AlphaFoldDB" id="A0AA48KMI6"/>
<keyword evidence="5 6" id="KW-0804">Transcription</keyword>
<dbReference type="PANTHER" id="PTHR43133">
    <property type="entry name" value="RNA POLYMERASE ECF-TYPE SIGMA FACTO"/>
    <property type="match status" value="1"/>
</dbReference>
<keyword evidence="10" id="KW-1185">Reference proteome</keyword>
<dbReference type="GO" id="GO:0003677">
    <property type="term" value="F:DNA binding"/>
    <property type="evidence" value="ECO:0007669"/>
    <property type="project" value="UniProtKB-KW"/>
</dbReference>
<evidence type="ECO:0000256" key="6">
    <source>
        <dbReference type="RuleBase" id="RU000716"/>
    </source>
</evidence>
<dbReference type="NCBIfam" id="TIGR02937">
    <property type="entry name" value="sigma70-ECF"/>
    <property type="match status" value="1"/>
</dbReference>
<dbReference type="Pfam" id="PF04542">
    <property type="entry name" value="Sigma70_r2"/>
    <property type="match status" value="1"/>
</dbReference>
<evidence type="ECO:0000256" key="1">
    <source>
        <dbReference type="ARBA" id="ARBA00010641"/>
    </source>
</evidence>
<reference evidence="9 10" key="1">
    <citation type="submission" date="2023-01" db="EMBL/GenBank/DDBJ databases">
        <title>Complete genome sequence of Muricauda aquimarina strain IFOP_LL357.</title>
        <authorList>
            <person name="Gajardo G."/>
            <person name="Ueki S."/>
            <person name="Maruyama F."/>
        </authorList>
    </citation>
    <scope>NUCLEOTIDE SEQUENCE [LARGE SCALE GENOMIC DNA]</scope>
    <source>
        <strain evidence="9 10">IFOP_LL357</strain>
    </source>
</reference>
<dbReference type="InterPro" id="IPR014284">
    <property type="entry name" value="RNA_pol_sigma-70_dom"/>
</dbReference>
<dbReference type="InterPro" id="IPR036388">
    <property type="entry name" value="WH-like_DNA-bd_sf"/>
</dbReference>
<dbReference type="GO" id="GO:0006352">
    <property type="term" value="P:DNA-templated transcription initiation"/>
    <property type="evidence" value="ECO:0007669"/>
    <property type="project" value="InterPro"/>
</dbReference>
<dbReference type="SUPFAM" id="SSF88659">
    <property type="entry name" value="Sigma3 and sigma4 domains of RNA polymerase sigma factors"/>
    <property type="match status" value="1"/>
</dbReference>
<evidence type="ECO:0000259" key="7">
    <source>
        <dbReference type="Pfam" id="PF04542"/>
    </source>
</evidence>
<dbReference type="InterPro" id="IPR013325">
    <property type="entry name" value="RNA_pol_sigma_r2"/>
</dbReference>
<evidence type="ECO:0000259" key="8">
    <source>
        <dbReference type="Pfam" id="PF08281"/>
    </source>
</evidence>
<accession>A0AA48KMI6</accession>
<dbReference type="PANTHER" id="PTHR43133:SF8">
    <property type="entry name" value="RNA POLYMERASE SIGMA FACTOR HI_1459-RELATED"/>
    <property type="match status" value="1"/>
</dbReference>
<protein>
    <recommendedName>
        <fullName evidence="6">RNA polymerase sigma factor</fullName>
    </recommendedName>
</protein>
<dbReference type="PROSITE" id="PS01063">
    <property type="entry name" value="SIGMA70_ECF"/>
    <property type="match status" value="1"/>
</dbReference>
<evidence type="ECO:0000256" key="4">
    <source>
        <dbReference type="ARBA" id="ARBA00023125"/>
    </source>
</evidence>
<dbReference type="InterPro" id="IPR013324">
    <property type="entry name" value="RNA_pol_sigma_r3/r4-like"/>
</dbReference>
<dbReference type="Gene3D" id="1.10.1740.10">
    <property type="match status" value="1"/>
</dbReference>
<evidence type="ECO:0000256" key="5">
    <source>
        <dbReference type="ARBA" id="ARBA00023163"/>
    </source>
</evidence>
<dbReference type="InterPro" id="IPR039425">
    <property type="entry name" value="RNA_pol_sigma-70-like"/>
</dbReference>
<dbReference type="Gene3D" id="1.10.10.10">
    <property type="entry name" value="Winged helix-like DNA-binding domain superfamily/Winged helix DNA-binding domain"/>
    <property type="match status" value="1"/>
</dbReference>
<evidence type="ECO:0000313" key="10">
    <source>
        <dbReference type="Proteomes" id="UP001330184"/>
    </source>
</evidence>
<name>A0AA48KMI6_9FLAO</name>
<evidence type="ECO:0000313" key="9">
    <source>
        <dbReference type="EMBL" id="BDW93199.1"/>
    </source>
</evidence>
<proteinExistence type="inferred from homology"/>
<keyword evidence="2 6" id="KW-0805">Transcription regulation</keyword>